<dbReference type="AlphaFoldDB" id="A0A5J5F6S8"/>
<feature type="domain" description="TauD/TfdA-like" evidence="4">
    <location>
        <begin position="84"/>
        <end position="345"/>
    </location>
</feature>
<feature type="region of interest" description="Disordered" evidence="3">
    <location>
        <begin position="1"/>
        <end position="23"/>
    </location>
</feature>
<name>A0A5J5F6S8_9PEZI</name>
<dbReference type="PANTHER" id="PTHR10696">
    <property type="entry name" value="GAMMA-BUTYROBETAINE HYDROXYLASE-RELATED"/>
    <property type="match status" value="1"/>
</dbReference>
<dbReference type="OrthoDB" id="272271at2759"/>
<organism evidence="5 6">
    <name type="scientific">Sphaerosporella brunnea</name>
    <dbReference type="NCBI Taxonomy" id="1250544"/>
    <lineage>
        <taxon>Eukaryota</taxon>
        <taxon>Fungi</taxon>
        <taxon>Dikarya</taxon>
        <taxon>Ascomycota</taxon>
        <taxon>Pezizomycotina</taxon>
        <taxon>Pezizomycetes</taxon>
        <taxon>Pezizales</taxon>
        <taxon>Pyronemataceae</taxon>
        <taxon>Sphaerosporella</taxon>
    </lineage>
</organism>
<evidence type="ECO:0000259" key="4">
    <source>
        <dbReference type="Pfam" id="PF02668"/>
    </source>
</evidence>
<gene>
    <name evidence="5" type="ORF">FN846DRAFT_887307</name>
</gene>
<comment type="caution">
    <text evidence="5">The sequence shown here is derived from an EMBL/GenBank/DDBJ whole genome shotgun (WGS) entry which is preliminary data.</text>
</comment>
<dbReference type="SUPFAM" id="SSF51197">
    <property type="entry name" value="Clavaminate synthase-like"/>
    <property type="match status" value="1"/>
</dbReference>
<evidence type="ECO:0000256" key="2">
    <source>
        <dbReference type="ARBA" id="ARBA00023194"/>
    </source>
</evidence>
<keyword evidence="5" id="KW-0223">Dioxygenase</keyword>
<dbReference type="Proteomes" id="UP000326924">
    <property type="component" value="Unassembled WGS sequence"/>
</dbReference>
<dbReference type="PANTHER" id="PTHR10696:SF56">
    <property type="entry name" value="TAUD_TFDA-LIKE DOMAIN-CONTAINING PROTEIN"/>
    <property type="match status" value="1"/>
</dbReference>
<dbReference type="GO" id="GO:0017000">
    <property type="term" value="P:antibiotic biosynthetic process"/>
    <property type="evidence" value="ECO:0007669"/>
    <property type="project" value="UniProtKB-KW"/>
</dbReference>
<protein>
    <submittedName>
        <fullName evidence="5">Taurine catabolism dioxygenase TauD, TfdA family protein</fullName>
    </submittedName>
</protein>
<feature type="compositionally biased region" description="Pro residues" evidence="3">
    <location>
        <begin position="1"/>
        <end position="14"/>
    </location>
</feature>
<dbReference type="InterPro" id="IPR003819">
    <property type="entry name" value="TauD/TfdA-like"/>
</dbReference>
<sequence>MSPPPSALSASPPPAHKKELTSGQHSPLFSQLLPWTQFPAEITGRTVWERRDYVEHPEKWVHVWTPEQVAEIEAATEAYVASGRPLVEITRESFPLPTVRILLERTREDLVDGKGFALFKGLPVEEWGVERSAVAYMGLGTYVGHFLSQNAHGHVLGHVKDLFEDSSAIDRVRIYRTNARQYFHSDDSDVVGLLCLSRALSGGESDIASSHRVYNVLRRRHPAVLETLSQPIWHFDRKGEVSRGQAPYLRAAVFYCYRGRVISKWDPYFVRSVTRFVEQGLVPPLTPAQEEAMKVLEETCVEESLHMVLDVGDLQWVSNNHVFHARTAYTDHPPPAKRRHLLRLWLSTPESEGGWELPFWDSAKEKRGGIQVDEMPEVAPLDAE</sequence>
<evidence type="ECO:0000313" key="5">
    <source>
        <dbReference type="EMBL" id="KAA8912336.1"/>
    </source>
</evidence>
<accession>A0A5J5F6S8</accession>
<keyword evidence="1" id="KW-0560">Oxidoreductase</keyword>
<dbReference type="InParanoid" id="A0A5J5F6S8"/>
<dbReference type="InterPro" id="IPR042098">
    <property type="entry name" value="TauD-like_sf"/>
</dbReference>
<evidence type="ECO:0000256" key="3">
    <source>
        <dbReference type="SAM" id="MobiDB-lite"/>
    </source>
</evidence>
<keyword evidence="2" id="KW-0045">Antibiotic biosynthesis</keyword>
<dbReference type="Pfam" id="PF02668">
    <property type="entry name" value="TauD"/>
    <property type="match status" value="1"/>
</dbReference>
<dbReference type="InterPro" id="IPR050411">
    <property type="entry name" value="AlphaKG_dependent_hydroxylases"/>
</dbReference>
<proteinExistence type="predicted"/>
<dbReference type="GO" id="GO:0051213">
    <property type="term" value="F:dioxygenase activity"/>
    <property type="evidence" value="ECO:0007669"/>
    <property type="project" value="UniProtKB-KW"/>
</dbReference>
<evidence type="ECO:0000313" key="6">
    <source>
        <dbReference type="Proteomes" id="UP000326924"/>
    </source>
</evidence>
<dbReference type="EMBL" id="VXIS01000025">
    <property type="protein sequence ID" value="KAA8912336.1"/>
    <property type="molecule type" value="Genomic_DNA"/>
</dbReference>
<reference evidence="5 6" key="1">
    <citation type="submission" date="2019-09" db="EMBL/GenBank/DDBJ databases">
        <title>Draft genome of the ectomycorrhizal ascomycete Sphaerosporella brunnea.</title>
        <authorList>
            <consortium name="DOE Joint Genome Institute"/>
            <person name="Benucci G.M."/>
            <person name="Marozzi G."/>
            <person name="Antonielli L."/>
            <person name="Sanchez S."/>
            <person name="Marco P."/>
            <person name="Wang X."/>
            <person name="Falini L.B."/>
            <person name="Barry K."/>
            <person name="Haridas S."/>
            <person name="Lipzen A."/>
            <person name="Labutti K."/>
            <person name="Grigoriev I.V."/>
            <person name="Murat C."/>
            <person name="Martin F."/>
            <person name="Albertini E."/>
            <person name="Donnini D."/>
            <person name="Bonito G."/>
        </authorList>
    </citation>
    <scope>NUCLEOTIDE SEQUENCE [LARGE SCALE GENOMIC DNA]</scope>
    <source>
        <strain evidence="5 6">Sb_GMNB300</strain>
    </source>
</reference>
<keyword evidence="6" id="KW-1185">Reference proteome</keyword>
<dbReference type="Gene3D" id="3.60.130.10">
    <property type="entry name" value="Clavaminate synthase-like"/>
    <property type="match status" value="1"/>
</dbReference>
<evidence type="ECO:0000256" key="1">
    <source>
        <dbReference type="ARBA" id="ARBA00023002"/>
    </source>
</evidence>